<feature type="compositionally biased region" description="Basic and acidic residues" evidence="1">
    <location>
        <begin position="116"/>
        <end position="130"/>
    </location>
</feature>
<dbReference type="SUPFAM" id="SSF54928">
    <property type="entry name" value="RNA-binding domain, RBD"/>
    <property type="match status" value="1"/>
</dbReference>
<keyword evidence="4" id="KW-1185">Reference proteome</keyword>
<organism evidence="3 4">
    <name type="scientific">Adineta ricciae</name>
    <name type="common">Rotifer</name>
    <dbReference type="NCBI Taxonomy" id="249248"/>
    <lineage>
        <taxon>Eukaryota</taxon>
        <taxon>Metazoa</taxon>
        <taxon>Spiralia</taxon>
        <taxon>Gnathifera</taxon>
        <taxon>Rotifera</taxon>
        <taxon>Eurotatoria</taxon>
        <taxon>Bdelloidea</taxon>
        <taxon>Adinetida</taxon>
        <taxon>Adinetidae</taxon>
        <taxon>Adineta</taxon>
    </lineage>
</organism>
<dbReference type="Gene3D" id="3.30.70.330">
    <property type="match status" value="1"/>
</dbReference>
<gene>
    <name evidence="3" type="ORF">XAT740_LOCUS25126</name>
</gene>
<evidence type="ECO:0000313" key="3">
    <source>
        <dbReference type="EMBL" id="CAF1229100.1"/>
    </source>
</evidence>
<evidence type="ECO:0000256" key="2">
    <source>
        <dbReference type="SAM" id="Phobius"/>
    </source>
</evidence>
<keyword evidence="2" id="KW-1133">Transmembrane helix</keyword>
<accession>A0A814YGA2</accession>
<reference evidence="3" key="1">
    <citation type="submission" date="2021-02" db="EMBL/GenBank/DDBJ databases">
        <authorList>
            <person name="Nowell W R."/>
        </authorList>
    </citation>
    <scope>NUCLEOTIDE SEQUENCE</scope>
</reference>
<evidence type="ECO:0000256" key="1">
    <source>
        <dbReference type="SAM" id="MobiDB-lite"/>
    </source>
</evidence>
<dbReference type="PANTHER" id="PTHR21678:SF0">
    <property type="entry name" value="C3H1-TYPE DOMAIN-CONTAINING PROTEIN"/>
    <property type="match status" value="1"/>
</dbReference>
<comment type="caution">
    <text evidence="3">The sequence shown here is derived from an EMBL/GenBank/DDBJ whole genome shotgun (WGS) entry which is preliminary data.</text>
</comment>
<name>A0A814YGA2_ADIRI</name>
<proteinExistence type="predicted"/>
<dbReference type="InterPro" id="IPR039884">
    <property type="entry name" value="R3HC1/R3HCL"/>
</dbReference>
<feature type="compositionally biased region" description="Low complexity" evidence="1">
    <location>
        <begin position="13"/>
        <end position="27"/>
    </location>
</feature>
<dbReference type="InterPro" id="IPR012677">
    <property type="entry name" value="Nucleotide-bd_a/b_plait_sf"/>
</dbReference>
<sequence>MEETTAIPPSNETSTVSKAASSNSSDDSSSKRRPDQALYKPPRRSKNLEVINSPTPPPPPLSSTTISTEDIQQSNDTPKPVKTKTPRPSLEPYRPPSRRSQPAAKEIVPVASTSTTEKKCEDSEKKKIDKDDQDEEEEEDWEKLFDGNDSLVDEIQSRFKESVQIKKPINDYSKWSIDDILSKEGDLAHIVEVSNFPSTFHTEDLSNAFKILTRSSFDIKWVDDTHALVVFPDASAALEVLQLEHPMFKVCSMSQASVASKKKSKNAGEFLQPYKARPQTSSLTANRQICAALGMKASMSSNKTKIERQKIESAKQQKIRDKEEQNAVWDGAVFPTTPTSLLSGGVIGVLTNRGQYLLSYLAFTSIGLIDVAYHFHYLKAHVTHLTYEEFRTQRRLRTRFNNLQRDLQRELLRDTPDDLNQEIQWLSSDIRRYIDEHIYYGMGFTLAFFMGLALLPKRYR</sequence>
<feature type="compositionally biased region" description="Acidic residues" evidence="1">
    <location>
        <begin position="131"/>
        <end position="141"/>
    </location>
</feature>
<dbReference type="InterPro" id="IPR035979">
    <property type="entry name" value="RBD_domain_sf"/>
</dbReference>
<dbReference type="PANTHER" id="PTHR21678">
    <property type="entry name" value="GROWTH INHIBITION AND DIFFERENTIATION RELATED PROTEIN 88"/>
    <property type="match status" value="1"/>
</dbReference>
<dbReference type="GO" id="GO:0003676">
    <property type="term" value="F:nucleic acid binding"/>
    <property type="evidence" value="ECO:0007669"/>
    <property type="project" value="InterPro"/>
</dbReference>
<evidence type="ECO:0000313" key="4">
    <source>
        <dbReference type="Proteomes" id="UP000663828"/>
    </source>
</evidence>
<keyword evidence="2" id="KW-0812">Transmembrane</keyword>
<protein>
    <submittedName>
        <fullName evidence="3">Uncharacterized protein</fullName>
    </submittedName>
</protein>
<dbReference type="AlphaFoldDB" id="A0A814YGA2"/>
<keyword evidence="2" id="KW-0472">Membrane</keyword>
<dbReference type="Proteomes" id="UP000663828">
    <property type="component" value="Unassembled WGS sequence"/>
</dbReference>
<dbReference type="EMBL" id="CAJNOR010001975">
    <property type="protein sequence ID" value="CAF1229100.1"/>
    <property type="molecule type" value="Genomic_DNA"/>
</dbReference>
<feature type="transmembrane region" description="Helical" evidence="2">
    <location>
        <begin position="437"/>
        <end position="455"/>
    </location>
</feature>
<feature type="region of interest" description="Disordered" evidence="1">
    <location>
        <begin position="1"/>
        <end position="141"/>
    </location>
</feature>